<dbReference type="SUPFAM" id="SSF81345">
    <property type="entry name" value="ABC transporter involved in vitamin B12 uptake, BtuC"/>
    <property type="match status" value="1"/>
</dbReference>
<feature type="transmembrane region" description="Helical" evidence="8">
    <location>
        <begin position="7"/>
        <end position="31"/>
    </location>
</feature>
<dbReference type="RefSeq" id="WP_035131779.1">
    <property type="nucleotide sequence ID" value="NZ_JRLV01000004.1"/>
</dbReference>
<name>A0A0A2LSQ8_9FLAO</name>
<dbReference type="InterPro" id="IPR000522">
    <property type="entry name" value="ABC_transptr_permease_BtuC"/>
</dbReference>
<evidence type="ECO:0000256" key="5">
    <source>
        <dbReference type="ARBA" id="ARBA00022692"/>
    </source>
</evidence>
<feature type="transmembrane region" description="Helical" evidence="8">
    <location>
        <begin position="286"/>
        <end position="306"/>
    </location>
</feature>
<dbReference type="Pfam" id="PF01032">
    <property type="entry name" value="FecCD"/>
    <property type="match status" value="1"/>
</dbReference>
<dbReference type="GO" id="GO:0005886">
    <property type="term" value="C:plasma membrane"/>
    <property type="evidence" value="ECO:0007669"/>
    <property type="project" value="UniProtKB-SubCell"/>
</dbReference>
<dbReference type="Gene3D" id="1.10.3470.10">
    <property type="entry name" value="ABC transporter involved in vitamin B12 uptake, BtuC"/>
    <property type="match status" value="1"/>
</dbReference>
<keyword evidence="10" id="KW-1185">Reference proteome</keyword>
<proteinExistence type="inferred from homology"/>
<feature type="transmembrane region" description="Helical" evidence="8">
    <location>
        <begin position="63"/>
        <end position="83"/>
    </location>
</feature>
<dbReference type="PANTHER" id="PTHR30472">
    <property type="entry name" value="FERRIC ENTEROBACTIN TRANSPORT SYSTEM PERMEASE PROTEIN"/>
    <property type="match status" value="1"/>
</dbReference>
<feature type="transmembrane region" description="Helical" evidence="8">
    <location>
        <begin position="95"/>
        <end position="113"/>
    </location>
</feature>
<feature type="transmembrane region" description="Helical" evidence="8">
    <location>
        <begin position="125"/>
        <end position="146"/>
    </location>
</feature>
<gene>
    <name evidence="9" type="ORF">Q763_04995</name>
</gene>
<evidence type="ECO:0000256" key="3">
    <source>
        <dbReference type="ARBA" id="ARBA00022448"/>
    </source>
</evidence>
<evidence type="ECO:0000313" key="10">
    <source>
        <dbReference type="Proteomes" id="UP000030129"/>
    </source>
</evidence>
<dbReference type="InterPro" id="IPR037294">
    <property type="entry name" value="ABC_BtuC-like"/>
</dbReference>
<dbReference type="AlphaFoldDB" id="A0A0A2LSQ8"/>
<keyword evidence="5 8" id="KW-0812">Transmembrane</keyword>
<keyword evidence="6 8" id="KW-1133">Transmembrane helix</keyword>
<accession>A0A0A2LSQ8</accession>
<dbReference type="FunFam" id="1.10.3470.10:FF:000001">
    <property type="entry name" value="Vitamin B12 ABC transporter permease BtuC"/>
    <property type="match status" value="1"/>
</dbReference>
<evidence type="ECO:0000256" key="1">
    <source>
        <dbReference type="ARBA" id="ARBA00004651"/>
    </source>
</evidence>
<evidence type="ECO:0000256" key="2">
    <source>
        <dbReference type="ARBA" id="ARBA00007935"/>
    </source>
</evidence>
<feature type="transmembrane region" description="Helical" evidence="8">
    <location>
        <begin position="251"/>
        <end position="280"/>
    </location>
</feature>
<keyword evidence="4" id="KW-1003">Cell membrane</keyword>
<protein>
    <submittedName>
        <fullName evidence="9">Iron ABC transporter</fullName>
    </submittedName>
</protein>
<dbReference type="eggNOG" id="COG0609">
    <property type="taxonomic scope" value="Bacteria"/>
</dbReference>
<reference evidence="9 10" key="1">
    <citation type="submission" date="2013-09" db="EMBL/GenBank/DDBJ databases">
        <authorList>
            <person name="Zeng Z."/>
            <person name="Chen C."/>
        </authorList>
    </citation>
    <scope>NUCLEOTIDE SEQUENCE [LARGE SCALE GENOMIC DNA]</scope>
    <source>
        <strain evidence="9 10">F44-8</strain>
    </source>
</reference>
<evidence type="ECO:0000256" key="6">
    <source>
        <dbReference type="ARBA" id="ARBA00022989"/>
    </source>
</evidence>
<evidence type="ECO:0000256" key="7">
    <source>
        <dbReference type="ARBA" id="ARBA00023136"/>
    </source>
</evidence>
<sequence length="344" mass="37019">MQNKLSLYITSGILLLVTLAVVSLYMGVYAFEKHSVAELFSGILSGDSSISQSDRFVLLNLRLPRITMAVLIGSALAVSGTCLQGMFKNPLATPDLIGITSGASLFAALTIVLGSSFKQYIPEVFHFSLLSIMAFIGALLTMILVYRISTSNGKTNVVVMLLCGVAFTALGFAITGFLIYISKEEQLRDLTFWNLGSLAGATWTKNLILAVIVLVSYVFLINKGKALNAMMLGERDAQHLGIPVEKIKKQIVLLTALMVGTSVAFAGTIGFVGLIVPYILRLLFKSNYNIILPLSAVMGGILLLTADTISRTIAQPSEVPIGILTAFMGAPIFIVILIRNRKSM</sequence>
<dbReference type="GO" id="GO:0033214">
    <property type="term" value="P:siderophore-iron import into cell"/>
    <property type="evidence" value="ECO:0007669"/>
    <property type="project" value="TreeGrafter"/>
</dbReference>
<evidence type="ECO:0000313" key="9">
    <source>
        <dbReference type="EMBL" id="KGO83372.1"/>
    </source>
</evidence>
<evidence type="ECO:0000256" key="4">
    <source>
        <dbReference type="ARBA" id="ARBA00022475"/>
    </source>
</evidence>
<dbReference type="EMBL" id="JRLV01000004">
    <property type="protein sequence ID" value="KGO83372.1"/>
    <property type="molecule type" value="Genomic_DNA"/>
</dbReference>
<dbReference type="Proteomes" id="UP000030129">
    <property type="component" value="Unassembled WGS sequence"/>
</dbReference>
<feature type="transmembrane region" description="Helical" evidence="8">
    <location>
        <begin position="318"/>
        <end position="338"/>
    </location>
</feature>
<feature type="transmembrane region" description="Helical" evidence="8">
    <location>
        <begin position="201"/>
        <end position="221"/>
    </location>
</feature>
<dbReference type="STRING" id="1406840.Q763_04995"/>
<feature type="transmembrane region" description="Helical" evidence="8">
    <location>
        <begin position="158"/>
        <end position="181"/>
    </location>
</feature>
<evidence type="ECO:0000256" key="8">
    <source>
        <dbReference type="SAM" id="Phobius"/>
    </source>
</evidence>
<organism evidence="9 10">
    <name type="scientific">Flavobacterium beibuense F44-8</name>
    <dbReference type="NCBI Taxonomy" id="1406840"/>
    <lineage>
        <taxon>Bacteria</taxon>
        <taxon>Pseudomonadati</taxon>
        <taxon>Bacteroidota</taxon>
        <taxon>Flavobacteriia</taxon>
        <taxon>Flavobacteriales</taxon>
        <taxon>Flavobacteriaceae</taxon>
        <taxon>Flavobacterium</taxon>
    </lineage>
</organism>
<dbReference type="PANTHER" id="PTHR30472:SF25">
    <property type="entry name" value="ABC TRANSPORTER PERMEASE PROTEIN MJ0876-RELATED"/>
    <property type="match status" value="1"/>
</dbReference>
<comment type="similarity">
    <text evidence="2">Belongs to the binding-protein-dependent transport system permease family. FecCD subfamily.</text>
</comment>
<dbReference type="CDD" id="cd06550">
    <property type="entry name" value="TM_ABC_iron-siderophores_like"/>
    <property type="match status" value="1"/>
</dbReference>
<comment type="subcellular location">
    <subcellularLocation>
        <location evidence="1">Cell membrane</location>
        <topology evidence="1">Multi-pass membrane protein</topology>
    </subcellularLocation>
</comment>
<keyword evidence="7 8" id="KW-0472">Membrane</keyword>
<dbReference type="GO" id="GO:0022857">
    <property type="term" value="F:transmembrane transporter activity"/>
    <property type="evidence" value="ECO:0007669"/>
    <property type="project" value="InterPro"/>
</dbReference>
<keyword evidence="3" id="KW-0813">Transport</keyword>
<comment type="caution">
    <text evidence="9">The sequence shown here is derived from an EMBL/GenBank/DDBJ whole genome shotgun (WGS) entry which is preliminary data.</text>
</comment>